<dbReference type="Proteomes" id="UP000518605">
    <property type="component" value="Unassembled WGS sequence"/>
</dbReference>
<evidence type="ECO:0000313" key="1">
    <source>
        <dbReference type="EMBL" id="MBB3153375.1"/>
    </source>
</evidence>
<dbReference type="RefSeq" id="WP_183564778.1">
    <property type="nucleotide sequence ID" value="NZ_CBCSLB010000030.1"/>
</dbReference>
<gene>
    <name evidence="1" type="ORF">FHS16_003437</name>
</gene>
<organism evidence="1 2">
    <name type="scientific">Paenibacillus endophyticus</name>
    <dbReference type="NCBI Taxonomy" id="1294268"/>
    <lineage>
        <taxon>Bacteria</taxon>
        <taxon>Bacillati</taxon>
        <taxon>Bacillota</taxon>
        <taxon>Bacilli</taxon>
        <taxon>Bacillales</taxon>
        <taxon>Paenibacillaceae</taxon>
        <taxon>Paenibacillus</taxon>
    </lineage>
</organism>
<dbReference type="EMBL" id="JACHXW010000009">
    <property type="protein sequence ID" value="MBB3153375.1"/>
    <property type="molecule type" value="Genomic_DNA"/>
</dbReference>
<accession>A0A7W5C9W3</accession>
<protein>
    <submittedName>
        <fullName evidence="1">Uncharacterized protein</fullName>
    </submittedName>
</protein>
<keyword evidence="2" id="KW-1185">Reference proteome</keyword>
<name>A0A7W5C9W3_9BACL</name>
<reference evidence="1 2" key="1">
    <citation type="submission" date="2020-08" db="EMBL/GenBank/DDBJ databases">
        <title>Genomic Encyclopedia of Type Strains, Phase III (KMG-III): the genomes of soil and plant-associated and newly described type strains.</title>
        <authorList>
            <person name="Whitman W."/>
        </authorList>
    </citation>
    <scope>NUCLEOTIDE SEQUENCE [LARGE SCALE GENOMIC DNA]</scope>
    <source>
        <strain evidence="1 2">CECT 8234</strain>
    </source>
</reference>
<dbReference type="AlphaFoldDB" id="A0A7W5C9W3"/>
<proteinExistence type="predicted"/>
<evidence type="ECO:0000313" key="2">
    <source>
        <dbReference type="Proteomes" id="UP000518605"/>
    </source>
</evidence>
<sequence>MGKRLKRLLLLVVILLLLGGALWWVVSYIAPDEQLDLSYAPIDVQGKALDMVKQLKPELVLSETDIDHLIKQNLKSEYGNGEAGSSAIMLRKDVRLDGARFELEANRLVAHMNVTYKERLPAALDAVYLLEWQTPNIVLRPQALSLKKSSLPLTMLDTIIIPLDLPALNVVTVGDVQFEQDRIRIGFKLHLSL</sequence>
<comment type="caution">
    <text evidence="1">The sequence shown here is derived from an EMBL/GenBank/DDBJ whole genome shotgun (WGS) entry which is preliminary data.</text>
</comment>